<dbReference type="Gene3D" id="3.20.20.140">
    <property type="entry name" value="Metal-dependent hydrolases"/>
    <property type="match status" value="1"/>
</dbReference>
<reference evidence="2 3" key="1">
    <citation type="submission" date="2017-01" db="EMBL/GenBank/DDBJ databases">
        <title>First insights into the biology of 'candidatus Vampirococcus archaeovorus'.</title>
        <authorList>
            <person name="Kizina J."/>
            <person name="Jordan S."/>
            <person name="Stueber K."/>
            <person name="Reinhardt R."/>
            <person name="Harder J."/>
        </authorList>
    </citation>
    <scope>NUCLEOTIDE SEQUENCE [LARGE SCALE GENOMIC DNA]</scope>
    <source>
        <strain evidence="2 3">LiM</strain>
    </source>
</reference>
<dbReference type="SUPFAM" id="SSF89550">
    <property type="entry name" value="PHP domain-like"/>
    <property type="match status" value="1"/>
</dbReference>
<name>A0A410P4F2_VELA1</name>
<keyword evidence="3" id="KW-1185">Reference proteome</keyword>
<dbReference type="GO" id="GO:0042578">
    <property type="term" value="F:phosphoric ester hydrolase activity"/>
    <property type="evidence" value="ECO:0007669"/>
    <property type="project" value="TreeGrafter"/>
</dbReference>
<dbReference type="PANTHER" id="PTHR36928">
    <property type="entry name" value="PHOSPHATASE YCDX-RELATED"/>
    <property type="match status" value="1"/>
</dbReference>
<sequence length="214" mass="23333">MFDLHTHSLLSDGELLASELARRYEEKGYKAIAITDHADISNLKSVTAAIAEFCHHWPVGRIRVIPGIELTHLPLEQFPEAVNFARKNGIRWIVAHGETLVEPVLPGTVRAAIEAGVDLVAHPGLIRGEEAELAARKGVYLELSARKGHCLTNGHVVQMALRHGAKMCINTDAHAPGDILRRDELMSVGLGAGLSAVQLTDIQRDMEAIVQKIL</sequence>
<organism evidence="2 3">
    <name type="scientific">Velamenicoccus archaeovorus</name>
    <dbReference type="NCBI Taxonomy" id="1930593"/>
    <lineage>
        <taxon>Bacteria</taxon>
        <taxon>Pseudomonadati</taxon>
        <taxon>Candidatus Omnitrophota</taxon>
        <taxon>Candidatus Velamenicoccus</taxon>
    </lineage>
</organism>
<proteinExistence type="predicted"/>
<dbReference type="GO" id="GO:0008270">
    <property type="term" value="F:zinc ion binding"/>
    <property type="evidence" value="ECO:0007669"/>
    <property type="project" value="TreeGrafter"/>
</dbReference>
<dbReference type="EMBL" id="CP019384">
    <property type="protein sequence ID" value="QAT17046.1"/>
    <property type="molecule type" value="Genomic_DNA"/>
</dbReference>
<evidence type="ECO:0000313" key="2">
    <source>
        <dbReference type="EMBL" id="QAT17046.1"/>
    </source>
</evidence>
<dbReference type="RefSeq" id="WP_128699687.1">
    <property type="nucleotide sequence ID" value="NZ_CP019384.1"/>
</dbReference>
<dbReference type="InterPro" id="IPR050243">
    <property type="entry name" value="PHP_phosphatase"/>
</dbReference>
<gene>
    <name evidence="2" type="ORF">BU251_04495</name>
</gene>
<dbReference type="InterPro" id="IPR004013">
    <property type="entry name" value="PHP_dom"/>
</dbReference>
<protein>
    <recommendedName>
        <fullName evidence="1">Polymerase/histidinol phosphatase N-terminal domain-containing protein</fullName>
    </recommendedName>
</protein>
<feature type="domain" description="Polymerase/histidinol phosphatase N-terminal" evidence="1">
    <location>
        <begin position="2"/>
        <end position="74"/>
    </location>
</feature>
<dbReference type="Proteomes" id="UP000287243">
    <property type="component" value="Chromosome"/>
</dbReference>
<dbReference type="PANTHER" id="PTHR36928:SF1">
    <property type="entry name" value="PHOSPHATASE YCDX-RELATED"/>
    <property type="match status" value="1"/>
</dbReference>
<dbReference type="SMART" id="SM00481">
    <property type="entry name" value="POLIIIAc"/>
    <property type="match status" value="1"/>
</dbReference>
<dbReference type="InterPro" id="IPR016195">
    <property type="entry name" value="Pol/histidinol_Pase-like"/>
</dbReference>
<evidence type="ECO:0000313" key="3">
    <source>
        <dbReference type="Proteomes" id="UP000287243"/>
    </source>
</evidence>
<dbReference type="CDD" id="cd07432">
    <property type="entry name" value="PHP_HisPPase"/>
    <property type="match status" value="1"/>
</dbReference>
<dbReference type="GO" id="GO:0005829">
    <property type="term" value="C:cytosol"/>
    <property type="evidence" value="ECO:0007669"/>
    <property type="project" value="TreeGrafter"/>
</dbReference>
<dbReference type="NCBIfam" id="NF004981">
    <property type="entry name" value="PRK06361.1"/>
    <property type="match status" value="1"/>
</dbReference>
<dbReference type="Pfam" id="PF02811">
    <property type="entry name" value="PHP"/>
    <property type="match status" value="1"/>
</dbReference>
<dbReference type="KEGG" id="vai:BU251_04495"/>
<dbReference type="InterPro" id="IPR003141">
    <property type="entry name" value="Pol/His_phosphatase_N"/>
</dbReference>
<evidence type="ECO:0000259" key="1">
    <source>
        <dbReference type="SMART" id="SM00481"/>
    </source>
</evidence>
<accession>A0A410P4F2</accession>
<dbReference type="AlphaFoldDB" id="A0A410P4F2"/>
<dbReference type="OrthoDB" id="9808747at2"/>